<reference evidence="3" key="2">
    <citation type="submission" date="2025-08" db="UniProtKB">
        <authorList>
            <consortium name="RefSeq"/>
        </authorList>
    </citation>
    <scope>IDENTIFICATION</scope>
</reference>
<evidence type="ECO:0000256" key="1">
    <source>
        <dbReference type="SAM" id="Phobius"/>
    </source>
</evidence>
<dbReference type="GeneID" id="107935871"/>
<evidence type="ECO:0000313" key="3">
    <source>
        <dbReference type="RefSeq" id="XP_016723989.1"/>
    </source>
</evidence>
<reference evidence="2" key="1">
    <citation type="journal article" date="2020" name="Nat. Genet.">
        <title>Genomic diversifications of five Gossypium allopolyploid species and their impact on cotton improvement.</title>
        <authorList>
            <person name="Chen Z.J."/>
            <person name="Sreedasyam A."/>
            <person name="Ando A."/>
            <person name="Song Q."/>
            <person name="De Santiago L.M."/>
            <person name="Hulse-Kemp A.M."/>
            <person name="Ding M."/>
            <person name="Ye W."/>
            <person name="Kirkbride R.C."/>
            <person name="Jenkins J."/>
            <person name="Plott C."/>
            <person name="Lovell J."/>
            <person name="Lin Y.M."/>
            <person name="Vaughn R."/>
            <person name="Liu B."/>
            <person name="Simpson S."/>
            <person name="Scheffler B.E."/>
            <person name="Wen L."/>
            <person name="Saski C.A."/>
            <person name="Grover C.E."/>
            <person name="Hu G."/>
            <person name="Conover J.L."/>
            <person name="Carlson J.W."/>
            <person name="Shu S."/>
            <person name="Boston L.B."/>
            <person name="Williams M."/>
            <person name="Peterson D.G."/>
            <person name="McGee K."/>
            <person name="Jones D.C."/>
            <person name="Wendel J.F."/>
            <person name="Stelly D.M."/>
            <person name="Grimwood J."/>
            <person name="Schmutz J."/>
        </authorList>
    </citation>
    <scope>NUCLEOTIDE SEQUENCE [LARGE SCALE GENOMIC DNA]</scope>
    <source>
        <strain evidence="2">cv. TM-1</strain>
    </source>
</reference>
<accession>A0A1U8MEL3</accession>
<dbReference type="Proteomes" id="UP000818029">
    <property type="component" value="Chromosome A12"/>
</dbReference>
<keyword evidence="1" id="KW-1133">Transmembrane helix</keyword>
<gene>
    <name evidence="3" type="primary">LOC107935871</name>
</gene>
<dbReference type="KEGG" id="ghi:107935871"/>
<keyword evidence="1" id="KW-0812">Transmembrane</keyword>
<evidence type="ECO:0000313" key="2">
    <source>
        <dbReference type="Proteomes" id="UP000818029"/>
    </source>
</evidence>
<protein>
    <submittedName>
        <fullName evidence="3">Uncharacterized protein isoform X3</fullName>
    </submittedName>
</protein>
<dbReference type="RefSeq" id="XP_016723989.1">
    <property type="nucleotide sequence ID" value="XM_016868500.2"/>
</dbReference>
<feature type="transmembrane region" description="Helical" evidence="1">
    <location>
        <begin position="71"/>
        <end position="90"/>
    </location>
</feature>
<dbReference type="PaxDb" id="3635-A0A1U8MEL3"/>
<keyword evidence="2" id="KW-1185">Reference proteome</keyword>
<feature type="transmembrane region" description="Helical" evidence="1">
    <location>
        <begin position="36"/>
        <end position="59"/>
    </location>
</feature>
<proteinExistence type="predicted"/>
<name>A0A1U8MEL3_GOSHI</name>
<organism evidence="2 3">
    <name type="scientific">Gossypium hirsutum</name>
    <name type="common">Upland cotton</name>
    <name type="synonym">Gossypium mexicanum</name>
    <dbReference type="NCBI Taxonomy" id="3635"/>
    <lineage>
        <taxon>Eukaryota</taxon>
        <taxon>Viridiplantae</taxon>
        <taxon>Streptophyta</taxon>
        <taxon>Embryophyta</taxon>
        <taxon>Tracheophyta</taxon>
        <taxon>Spermatophyta</taxon>
        <taxon>Magnoliopsida</taxon>
        <taxon>eudicotyledons</taxon>
        <taxon>Gunneridae</taxon>
        <taxon>Pentapetalae</taxon>
        <taxon>rosids</taxon>
        <taxon>malvids</taxon>
        <taxon>Malvales</taxon>
        <taxon>Malvaceae</taxon>
        <taxon>Malvoideae</taxon>
        <taxon>Gossypium</taxon>
    </lineage>
</organism>
<dbReference type="AlphaFoldDB" id="A0A1U8MEL3"/>
<sequence>MFSWFSSFCLTENIFHLENVFQDTGKMPYVLGKMSYGFHFCKTFFGFSFIQATVSFPLFLSFSSKSHSSSMGFGLRFIFLLRFCKILLLFQSEKKEKKQENGLLRKMKLHKLCGLII</sequence>
<keyword evidence="1" id="KW-0472">Membrane</keyword>